<name>X0Z862_9ZZZZ</name>
<sequence>EILEPVLAKGEPKEGDFVALDRLADEILAKHKELGILN</sequence>
<accession>X0Z862</accession>
<evidence type="ECO:0000313" key="1">
    <source>
        <dbReference type="EMBL" id="GAG44741.1"/>
    </source>
</evidence>
<comment type="caution">
    <text evidence="1">The sequence shown here is derived from an EMBL/GenBank/DDBJ whole genome shotgun (WGS) entry which is preliminary data.</text>
</comment>
<gene>
    <name evidence="1" type="ORF">S01H1_84815</name>
</gene>
<organism evidence="1">
    <name type="scientific">marine sediment metagenome</name>
    <dbReference type="NCBI Taxonomy" id="412755"/>
    <lineage>
        <taxon>unclassified sequences</taxon>
        <taxon>metagenomes</taxon>
        <taxon>ecological metagenomes</taxon>
    </lineage>
</organism>
<reference evidence="1" key="1">
    <citation type="journal article" date="2014" name="Front. Microbiol.">
        <title>High frequency of phylogenetically diverse reductive dehalogenase-homologous genes in deep subseafloor sedimentary metagenomes.</title>
        <authorList>
            <person name="Kawai M."/>
            <person name="Futagami T."/>
            <person name="Toyoda A."/>
            <person name="Takaki Y."/>
            <person name="Nishi S."/>
            <person name="Hori S."/>
            <person name="Arai W."/>
            <person name="Tsubouchi T."/>
            <person name="Morono Y."/>
            <person name="Uchiyama I."/>
            <person name="Ito T."/>
            <person name="Fujiyama A."/>
            <person name="Inagaki F."/>
            <person name="Takami H."/>
        </authorList>
    </citation>
    <scope>NUCLEOTIDE SEQUENCE</scope>
    <source>
        <strain evidence="1">Expedition CK06-06</strain>
    </source>
</reference>
<feature type="non-terminal residue" evidence="1">
    <location>
        <position position="1"/>
    </location>
</feature>
<protein>
    <submittedName>
        <fullName evidence="1">Uncharacterized protein</fullName>
    </submittedName>
</protein>
<proteinExistence type="predicted"/>
<dbReference type="AlphaFoldDB" id="X0Z862"/>
<dbReference type="EMBL" id="BARS01058020">
    <property type="protein sequence ID" value="GAG44741.1"/>
    <property type="molecule type" value="Genomic_DNA"/>
</dbReference>